<dbReference type="GO" id="GO:0032259">
    <property type="term" value="P:methylation"/>
    <property type="evidence" value="ECO:0007669"/>
    <property type="project" value="UniProtKB-KW"/>
</dbReference>
<evidence type="ECO:0000259" key="12">
    <source>
        <dbReference type="PROSITE" id="PS50835"/>
    </source>
</evidence>
<reference evidence="14" key="1">
    <citation type="journal article" date="2013" name="Nat. Genet.">
        <title>The Capsella rubella genome and the genomic consequences of rapid mating system evolution.</title>
        <authorList>
            <person name="Slotte T."/>
            <person name="Hazzouri K.M."/>
            <person name="Agren J.A."/>
            <person name="Koenig D."/>
            <person name="Maumus F."/>
            <person name="Guo Y.L."/>
            <person name="Steige K."/>
            <person name="Platts A.E."/>
            <person name="Escobar J.S."/>
            <person name="Newman L.K."/>
            <person name="Wang W."/>
            <person name="Mandakova T."/>
            <person name="Vello E."/>
            <person name="Smith L.M."/>
            <person name="Henz S.R."/>
            <person name="Steffen J."/>
            <person name="Takuno S."/>
            <person name="Brandvain Y."/>
            <person name="Coop G."/>
            <person name="Andolfatto P."/>
            <person name="Hu T.T."/>
            <person name="Blanchette M."/>
            <person name="Clark R.M."/>
            <person name="Quesneville H."/>
            <person name="Nordborg M."/>
            <person name="Gaut B.S."/>
            <person name="Lysak M.A."/>
            <person name="Jenkins J."/>
            <person name="Grimwood J."/>
            <person name="Chapman J."/>
            <person name="Prochnik S."/>
            <person name="Shu S."/>
            <person name="Rokhsar D."/>
            <person name="Schmutz J."/>
            <person name="Weigel D."/>
            <person name="Wright S.I."/>
        </authorList>
    </citation>
    <scope>NUCLEOTIDE SEQUENCE [LARGE SCALE GENOMIC DNA]</scope>
    <source>
        <strain evidence="14">cv. Monte Gargano</strain>
    </source>
</reference>
<dbReference type="STRING" id="81985.R0FKV9"/>
<keyword evidence="4" id="KW-0808">Transferase</keyword>
<dbReference type="Pfam" id="PF03141">
    <property type="entry name" value="Methyltransf_29"/>
    <property type="match status" value="1"/>
</dbReference>
<evidence type="ECO:0000256" key="11">
    <source>
        <dbReference type="SAM" id="MobiDB-lite"/>
    </source>
</evidence>
<keyword evidence="5" id="KW-0812">Transmembrane</keyword>
<dbReference type="InterPro" id="IPR004159">
    <property type="entry name" value="Put_SAM_MeTrfase"/>
</dbReference>
<evidence type="ECO:0000313" key="13">
    <source>
        <dbReference type="EMBL" id="EOA23077.1"/>
    </source>
</evidence>
<dbReference type="PANTHER" id="PTHR44067">
    <property type="entry name" value="S-ADENOSYL-L-METHIONINE-DEPENDENT METHYLTRANSFERASE SUPERFAMILY PROTEIN-RELATED"/>
    <property type="match status" value="1"/>
</dbReference>
<dbReference type="Proteomes" id="UP000029121">
    <property type="component" value="Unassembled WGS sequence"/>
</dbReference>
<feature type="region of interest" description="Disordered" evidence="11">
    <location>
        <begin position="77"/>
        <end position="97"/>
    </location>
</feature>
<keyword evidence="9" id="KW-0325">Glycoprotein</keyword>
<comment type="similarity">
    <text evidence="2">Belongs to the methyltransferase superfamily.</text>
</comment>
<protein>
    <recommendedName>
        <fullName evidence="12">Ig-like domain-containing protein</fullName>
    </recommendedName>
</protein>
<evidence type="ECO:0000256" key="10">
    <source>
        <dbReference type="ARBA" id="ARBA00037847"/>
    </source>
</evidence>
<dbReference type="GO" id="GO:0012505">
    <property type="term" value="C:endomembrane system"/>
    <property type="evidence" value="ECO:0007669"/>
    <property type="project" value="UniProtKB-SubCell"/>
</dbReference>
<evidence type="ECO:0000256" key="5">
    <source>
        <dbReference type="ARBA" id="ARBA00022692"/>
    </source>
</evidence>
<organism evidence="13 14">
    <name type="scientific">Capsella rubella</name>
    <dbReference type="NCBI Taxonomy" id="81985"/>
    <lineage>
        <taxon>Eukaryota</taxon>
        <taxon>Viridiplantae</taxon>
        <taxon>Streptophyta</taxon>
        <taxon>Embryophyta</taxon>
        <taxon>Tracheophyta</taxon>
        <taxon>Spermatophyta</taxon>
        <taxon>Magnoliopsida</taxon>
        <taxon>eudicotyledons</taxon>
        <taxon>Gunneridae</taxon>
        <taxon>Pentapetalae</taxon>
        <taxon>rosids</taxon>
        <taxon>malvids</taxon>
        <taxon>Brassicales</taxon>
        <taxon>Brassicaceae</taxon>
        <taxon>Camelineae</taxon>
        <taxon>Capsella</taxon>
    </lineage>
</organism>
<gene>
    <name evidence="13" type="ORF">CARUB_v10003858mg</name>
</gene>
<comment type="subcellular location">
    <subcellularLocation>
        <location evidence="10">Endomembrane system</location>
        <topology evidence="10">Single-pass membrane protein</topology>
    </subcellularLocation>
    <subcellularLocation>
        <location evidence="1">Membrane</location>
        <topology evidence="1">Single-pass type II membrane protein</topology>
    </subcellularLocation>
</comment>
<dbReference type="GO" id="GO:0016020">
    <property type="term" value="C:membrane"/>
    <property type="evidence" value="ECO:0007669"/>
    <property type="project" value="UniProtKB-SubCell"/>
</dbReference>
<dbReference type="PANTHER" id="PTHR44067:SF1">
    <property type="entry name" value="S-ADENOSYL-L-METHIONINE-DEPENDENT METHYLTRANSFERASES SUPERFAMILY PROTEIN"/>
    <property type="match status" value="1"/>
</dbReference>
<feature type="domain" description="Ig-like" evidence="12">
    <location>
        <begin position="102"/>
        <end position="197"/>
    </location>
</feature>
<evidence type="ECO:0000256" key="2">
    <source>
        <dbReference type="ARBA" id="ARBA00008361"/>
    </source>
</evidence>
<keyword evidence="3" id="KW-0489">Methyltransferase</keyword>
<evidence type="ECO:0000256" key="8">
    <source>
        <dbReference type="ARBA" id="ARBA00023136"/>
    </source>
</evidence>
<accession>R0FKV9</accession>
<keyword evidence="7" id="KW-1133">Transmembrane helix</keyword>
<dbReference type="SUPFAM" id="SSF53335">
    <property type="entry name" value="S-adenosyl-L-methionine-dependent methyltransferases"/>
    <property type="match status" value="1"/>
</dbReference>
<evidence type="ECO:0000256" key="6">
    <source>
        <dbReference type="ARBA" id="ARBA00022968"/>
    </source>
</evidence>
<evidence type="ECO:0000256" key="1">
    <source>
        <dbReference type="ARBA" id="ARBA00004606"/>
    </source>
</evidence>
<sequence length="883" mass="99856">MGFASRVQFCGADFVNSFGRGSNLWDHRADSHLYLANRLSAAGIVSKTGGSLTLTTGLTRKSESVSLLGYRFRSQGDDSVGAGSEGDITGYDPNTLESRFDPQIQPTQEQLLDGNTTVRNVLSCIVAGVSSESSLEERWDRLHNAIKALKAVRFRNSMFQRVVNESIALQDKSACASNELSQTPVAVQGMIDEIRVTREDVEKATSEAVGYNASEVEDEVLETMIWGERAVELEREANQDVKDAQAAFQRALKSHFDYQIQKPTQGTVWNVLSDIVAGVSSETNLEEFWDRLHNAIKALKAVKFRNNTFQRIVNESNALQDKAASASNELSQTPVAVQEMIVEVCKAREAVEKASLALSLAEARLQILMKSLEAMRYDASEVEDEVVEIMIWGERAVELEREANQDVKDAEAAFQKALKFAPFESLKHSKPCCFPSPIATLAKFNYITPLRFSDRFCNSHGSFDGDYYNIGSQMRKTIETAIFKIHQEMDDLKALEANSSSVPSSDSSASGSMFRHVAFLADVLSLVQSVHMELPSFEERFVDHPLKQRNGDPGEHFMREEIKKYIKIKPNRLGKQNFMGANGTFTSIGHACFAMKNDLEEYMDYDVGEICNDDWRLAQKLMVHGCDPLPRRRCFSRAPQLYHKPFPINESLWKLPDNRNVRWGQYKCKNFACLASNTTARKGFFKCTDCFNLTHHESPRWLNRGEIDPETNQTADFSITEVLEIKPGEMRIGLDFSIGTGTFAARMREQNVTIVSATINLGAPFNEMIALRGLVPLYLTVNQRLPFFDSTLDMIHTTRFLDGWIDLILLDFVLFDWDRVLRPGGLLWIDGFFCLKEDLNDYVEAFKALRYRKHKWVVVPKKDKDDKEVFFSALLEKPPRPFR</sequence>
<dbReference type="PROSITE" id="PS50835">
    <property type="entry name" value="IG_LIKE"/>
    <property type="match status" value="1"/>
</dbReference>
<dbReference type="eggNOG" id="ENOG502QQ3U">
    <property type="taxonomic scope" value="Eukaryota"/>
</dbReference>
<dbReference type="EMBL" id="KB870810">
    <property type="protein sequence ID" value="EOA23077.1"/>
    <property type="molecule type" value="Genomic_DNA"/>
</dbReference>
<evidence type="ECO:0000256" key="9">
    <source>
        <dbReference type="ARBA" id="ARBA00023180"/>
    </source>
</evidence>
<name>R0FKV9_9BRAS</name>
<keyword evidence="14" id="KW-1185">Reference proteome</keyword>
<proteinExistence type="inferred from homology"/>
<evidence type="ECO:0000256" key="4">
    <source>
        <dbReference type="ARBA" id="ARBA00022679"/>
    </source>
</evidence>
<dbReference type="InterPro" id="IPR053223">
    <property type="entry name" value="Prob_Methyltransferase"/>
</dbReference>
<evidence type="ECO:0000256" key="3">
    <source>
        <dbReference type="ARBA" id="ARBA00022603"/>
    </source>
</evidence>
<evidence type="ECO:0000256" key="7">
    <source>
        <dbReference type="ARBA" id="ARBA00022989"/>
    </source>
</evidence>
<keyword evidence="6" id="KW-0735">Signal-anchor</keyword>
<dbReference type="InterPro" id="IPR029063">
    <property type="entry name" value="SAM-dependent_MTases_sf"/>
</dbReference>
<evidence type="ECO:0000313" key="14">
    <source>
        <dbReference type="Proteomes" id="UP000029121"/>
    </source>
</evidence>
<keyword evidence="8" id="KW-0472">Membrane</keyword>
<dbReference type="GO" id="GO:0008168">
    <property type="term" value="F:methyltransferase activity"/>
    <property type="evidence" value="ECO:0007669"/>
    <property type="project" value="UniProtKB-KW"/>
</dbReference>
<dbReference type="AlphaFoldDB" id="R0FKV9"/>
<dbReference type="InterPro" id="IPR007110">
    <property type="entry name" value="Ig-like_dom"/>
</dbReference>